<dbReference type="AlphaFoldDB" id="A0A6G1IQ08"/>
<protein>
    <submittedName>
        <fullName evidence="1">Uncharacterized protein</fullName>
    </submittedName>
</protein>
<keyword evidence="2" id="KW-1185">Reference proteome</keyword>
<proteinExistence type="predicted"/>
<dbReference type="EMBL" id="MU005599">
    <property type="protein sequence ID" value="KAF2679959.1"/>
    <property type="molecule type" value="Genomic_DNA"/>
</dbReference>
<name>A0A6G1IQ08_9PLEO</name>
<reference evidence="1" key="1">
    <citation type="journal article" date="2020" name="Stud. Mycol.">
        <title>101 Dothideomycetes genomes: a test case for predicting lifestyles and emergence of pathogens.</title>
        <authorList>
            <person name="Haridas S."/>
            <person name="Albert R."/>
            <person name="Binder M."/>
            <person name="Bloem J."/>
            <person name="Labutti K."/>
            <person name="Salamov A."/>
            <person name="Andreopoulos B."/>
            <person name="Baker S."/>
            <person name="Barry K."/>
            <person name="Bills G."/>
            <person name="Bluhm B."/>
            <person name="Cannon C."/>
            <person name="Castanera R."/>
            <person name="Culley D."/>
            <person name="Daum C."/>
            <person name="Ezra D."/>
            <person name="Gonzalez J."/>
            <person name="Henrissat B."/>
            <person name="Kuo A."/>
            <person name="Liang C."/>
            <person name="Lipzen A."/>
            <person name="Lutzoni F."/>
            <person name="Magnuson J."/>
            <person name="Mondo S."/>
            <person name="Nolan M."/>
            <person name="Ohm R."/>
            <person name="Pangilinan J."/>
            <person name="Park H.-J."/>
            <person name="Ramirez L."/>
            <person name="Alfaro M."/>
            <person name="Sun H."/>
            <person name="Tritt A."/>
            <person name="Yoshinaga Y."/>
            <person name="Zwiers L.-H."/>
            <person name="Turgeon B."/>
            <person name="Goodwin S."/>
            <person name="Spatafora J."/>
            <person name="Crous P."/>
            <person name="Grigoriev I."/>
        </authorList>
    </citation>
    <scope>NUCLEOTIDE SEQUENCE</scope>
    <source>
        <strain evidence="1">CBS 122367</strain>
    </source>
</reference>
<gene>
    <name evidence="1" type="ORF">K458DRAFT_109612</name>
</gene>
<evidence type="ECO:0000313" key="1">
    <source>
        <dbReference type="EMBL" id="KAF2679959.1"/>
    </source>
</evidence>
<evidence type="ECO:0000313" key="2">
    <source>
        <dbReference type="Proteomes" id="UP000799291"/>
    </source>
</evidence>
<organism evidence="1 2">
    <name type="scientific">Lentithecium fluviatile CBS 122367</name>
    <dbReference type="NCBI Taxonomy" id="1168545"/>
    <lineage>
        <taxon>Eukaryota</taxon>
        <taxon>Fungi</taxon>
        <taxon>Dikarya</taxon>
        <taxon>Ascomycota</taxon>
        <taxon>Pezizomycotina</taxon>
        <taxon>Dothideomycetes</taxon>
        <taxon>Pleosporomycetidae</taxon>
        <taxon>Pleosporales</taxon>
        <taxon>Massarineae</taxon>
        <taxon>Lentitheciaceae</taxon>
        <taxon>Lentithecium</taxon>
    </lineage>
</organism>
<dbReference type="Proteomes" id="UP000799291">
    <property type="component" value="Unassembled WGS sequence"/>
</dbReference>
<sequence>MILPIQWRGRVDRRVFSPVVVSGCAGGARFVKFRYEGPGGRLGVGGREVERLFREVMPAGSRWHLAGLGTGCCGVGGKDGCGCCVSAEWVDVLVDFGRVRSRTVVDVDGGCLDVCGWRPSVEGVSRGWRDGRGGKWCEGWGAPFGVAYDCELCMLNAPVERWRRGERLLTDVGDGVEGVVERGVLRVVSVVVQFQRAE</sequence>
<accession>A0A6G1IQ08</accession>